<dbReference type="Proteomes" id="UP000827092">
    <property type="component" value="Unassembled WGS sequence"/>
</dbReference>
<dbReference type="GO" id="GO:0072545">
    <property type="term" value="F:L-tyrosine binding"/>
    <property type="evidence" value="ECO:0007669"/>
    <property type="project" value="InterPro"/>
</dbReference>
<protein>
    <recommendedName>
        <fullName evidence="4">G-protein coupled receptor 143</fullName>
    </recommendedName>
</protein>
<dbReference type="GO" id="GO:0035643">
    <property type="term" value="F:L-DOPA receptor activity"/>
    <property type="evidence" value="ECO:0007669"/>
    <property type="project" value="TreeGrafter"/>
</dbReference>
<feature type="transmembrane region" description="Helical" evidence="1">
    <location>
        <begin position="82"/>
        <end position="106"/>
    </location>
</feature>
<organism evidence="2 3">
    <name type="scientific">Oedothorax gibbosus</name>
    <dbReference type="NCBI Taxonomy" id="931172"/>
    <lineage>
        <taxon>Eukaryota</taxon>
        <taxon>Metazoa</taxon>
        <taxon>Ecdysozoa</taxon>
        <taxon>Arthropoda</taxon>
        <taxon>Chelicerata</taxon>
        <taxon>Arachnida</taxon>
        <taxon>Araneae</taxon>
        <taxon>Araneomorphae</taxon>
        <taxon>Entelegynae</taxon>
        <taxon>Araneoidea</taxon>
        <taxon>Linyphiidae</taxon>
        <taxon>Erigoninae</taxon>
        <taxon>Oedothorax</taxon>
    </lineage>
</organism>
<dbReference type="AlphaFoldDB" id="A0AAV6VGT0"/>
<dbReference type="SUPFAM" id="SSF81321">
    <property type="entry name" value="Family A G protein-coupled receptor-like"/>
    <property type="match status" value="1"/>
</dbReference>
<gene>
    <name evidence="2" type="ORF">JTE90_017293</name>
</gene>
<dbReference type="GO" id="GO:0050848">
    <property type="term" value="P:regulation of calcium-mediated signaling"/>
    <property type="evidence" value="ECO:0007669"/>
    <property type="project" value="TreeGrafter"/>
</dbReference>
<dbReference type="Gene3D" id="1.20.1070.10">
    <property type="entry name" value="Rhodopsin 7-helix transmembrane proteins"/>
    <property type="match status" value="1"/>
</dbReference>
<dbReference type="EMBL" id="JAFNEN010000098">
    <property type="protein sequence ID" value="KAG8194861.1"/>
    <property type="molecule type" value="Genomic_DNA"/>
</dbReference>
<dbReference type="PANTHER" id="PTHR15177">
    <property type="entry name" value="G-PROTEIN COUPLED RECEPTOR 143"/>
    <property type="match status" value="1"/>
</dbReference>
<proteinExistence type="predicted"/>
<dbReference type="Pfam" id="PF02101">
    <property type="entry name" value="Ocular_alb"/>
    <property type="match status" value="1"/>
</dbReference>
<evidence type="ECO:0008006" key="4">
    <source>
        <dbReference type="Google" id="ProtNLM"/>
    </source>
</evidence>
<feature type="transmembrane region" description="Helical" evidence="1">
    <location>
        <begin position="126"/>
        <end position="150"/>
    </location>
</feature>
<keyword evidence="1" id="KW-0472">Membrane</keyword>
<feature type="transmembrane region" description="Helical" evidence="1">
    <location>
        <begin position="40"/>
        <end position="62"/>
    </location>
</feature>
<feature type="transmembrane region" description="Helical" evidence="1">
    <location>
        <begin position="162"/>
        <end position="182"/>
    </location>
</feature>
<feature type="transmembrane region" description="Helical" evidence="1">
    <location>
        <begin position="194"/>
        <end position="217"/>
    </location>
</feature>
<feature type="transmembrane region" description="Helical" evidence="1">
    <location>
        <begin position="284"/>
        <end position="303"/>
    </location>
</feature>
<accession>A0AAV6VGT0</accession>
<dbReference type="PRINTS" id="PR00965">
    <property type="entry name" value="OCULARALBNSM"/>
</dbReference>
<reference evidence="2 3" key="1">
    <citation type="journal article" date="2022" name="Nat. Ecol. Evol.">
        <title>A masculinizing supergene underlies an exaggerated male reproductive morph in a spider.</title>
        <authorList>
            <person name="Hendrickx F."/>
            <person name="De Corte Z."/>
            <person name="Sonet G."/>
            <person name="Van Belleghem S.M."/>
            <person name="Kostlbacher S."/>
            <person name="Vangestel C."/>
        </authorList>
    </citation>
    <scope>NUCLEOTIDE SEQUENCE [LARGE SCALE GENOMIC DNA]</scope>
    <source>
        <strain evidence="2">W744_W776</strain>
    </source>
</reference>
<keyword evidence="1" id="KW-0812">Transmembrane</keyword>
<keyword evidence="3" id="KW-1185">Reference proteome</keyword>
<dbReference type="GO" id="GO:0032438">
    <property type="term" value="P:melanosome organization"/>
    <property type="evidence" value="ECO:0007669"/>
    <property type="project" value="TreeGrafter"/>
</dbReference>
<comment type="caution">
    <text evidence="2">The sequence shown here is derived from an EMBL/GenBank/DDBJ whole genome shotgun (WGS) entry which is preliminary data.</text>
</comment>
<sequence length="355" mass="40520">MYKLLKFLGIKMSSATVETFCCMSSDLEPSIITHFQYQSLTYNVVCVISSVLGMLGAIYQVLPTSTPVPHRQRGIGHKQKAIINWLALADFFAASGILLRSVFWLWRGEIVNQNGWNLIVCSIFAFWIRYFYTATYLWTLFYAVDVYLVCKQKSGNQTFYHATVWTVSLVLSATGLGTLYLPHFQCHTGPWRVLPNYLLSYIPIVCVMIANPILYFASSRNVRILLTGGVGQLTYLEHNLLSALKEKFFCIVLVFYVCWFPNVLNGILLWGFFDNLPRKFTIGVWYVMAVVNPLQAILNSLVYKGSEGCRFSRKDLKAFFCCCQERPYSGLIIEKSESDNPFSSDRPTISTNHFD</sequence>
<dbReference type="GO" id="GO:0005886">
    <property type="term" value="C:plasma membrane"/>
    <property type="evidence" value="ECO:0007669"/>
    <property type="project" value="TreeGrafter"/>
</dbReference>
<dbReference type="CDD" id="cd00637">
    <property type="entry name" value="7tm_classA_rhodopsin-like"/>
    <property type="match status" value="1"/>
</dbReference>
<feature type="transmembrane region" description="Helical" evidence="1">
    <location>
        <begin position="248"/>
        <end position="272"/>
    </location>
</feature>
<evidence type="ECO:0000256" key="1">
    <source>
        <dbReference type="SAM" id="Phobius"/>
    </source>
</evidence>
<dbReference type="InterPro" id="IPR001414">
    <property type="entry name" value="GPR143"/>
</dbReference>
<dbReference type="GO" id="GO:0035240">
    <property type="term" value="F:dopamine binding"/>
    <property type="evidence" value="ECO:0007669"/>
    <property type="project" value="InterPro"/>
</dbReference>
<dbReference type="PANTHER" id="PTHR15177:SF2">
    <property type="entry name" value="G-PROTEIN COUPLED RECEPTOR 143"/>
    <property type="match status" value="1"/>
</dbReference>
<evidence type="ECO:0000313" key="2">
    <source>
        <dbReference type="EMBL" id="KAG8194861.1"/>
    </source>
</evidence>
<evidence type="ECO:0000313" key="3">
    <source>
        <dbReference type="Proteomes" id="UP000827092"/>
    </source>
</evidence>
<name>A0AAV6VGT0_9ARAC</name>
<keyword evidence="1" id="KW-1133">Transmembrane helix</keyword>
<dbReference type="GO" id="GO:0072544">
    <property type="term" value="F:L-DOPA binding"/>
    <property type="evidence" value="ECO:0007669"/>
    <property type="project" value="InterPro"/>
</dbReference>